<protein>
    <submittedName>
        <fullName evidence="1">Uncharacterized protein</fullName>
    </submittedName>
</protein>
<accession>A0A0F9RNF1</accession>
<reference evidence="1" key="1">
    <citation type="journal article" date="2015" name="Nature">
        <title>Complex archaea that bridge the gap between prokaryotes and eukaryotes.</title>
        <authorList>
            <person name="Spang A."/>
            <person name="Saw J.H."/>
            <person name="Jorgensen S.L."/>
            <person name="Zaremba-Niedzwiedzka K."/>
            <person name="Martijn J."/>
            <person name="Lind A.E."/>
            <person name="van Eijk R."/>
            <person name="Schleper C."/>
            <person name="Guy L."/>
            <person name="Ettema T.J."/>
        </authorList>
    </citation>
    <scope>NUCLEOTIDE SEQUENCE</scope>
</reference>
<organism evidence="1">
    <name type="scientific">marine sediment metagenome</name>
    <dbReference type="NCBI Taxonomy" id="412755"/>
    <lineage>
        <taxon>unclassified sequences</taxon>
        <taxon>metagenomes</taxon>
        <taxon>ecological metagenomes</taxon>
    </lineage>
</organism>
<gene>
    <name evidence="1" type="ORF">LCGC14_0555660</name>
</gene>
<comment type="caution">
    <text evidence="1">The sequence shown here is derived from an EMBL/GenBank/DDBJ whole genome shotgun (WGS) entry which is preliminary data.</text>
</comment>
<proteinExistence type="predicted"/>
<dbReference type="EMBL" id="LAZR01000777">
    <property type="protein sequence ID" value="KKN58095.1"/>
    <property type="molecule type" value="Genomic_DNA"/>
</dbReference>
<dbReference type="AlphaFoldDB" id="A0A0F9RNF1"/>
<evidence type="ECO:0000313" key="1">
    <source>
        <dbReference type="EMBL" id="KKN58095.1"/>
    </source>
</evidence>
<name>A0A0F9RNF1_9ZZZZ</name>
<sequence length="356" mass="39491">MRLMVCKSTFLMALLLLSSNQLRAQSMDGGIPVFCDNCAIATQNGAIAIGEQIRGQTKILQEALNYQLNTSEYNAGVREAAIEDTRAAMHEERTLGKGSIPRDTCAVYSATGGRAQGSASSGAIREHLSKSSMTHTRQSRALPLGEPRTAYSVERVISELDDEDLLVGEALMSDKPLNPEDQEAYADLKRLQNIVAVPFPVPTPSEVEIERVKEHGTPVEREQLAASIALQRRQELAAFVLDAMTERNTQRIDPAGMEQLLENRIGAENVEALNLDEKLSPNQLDEILNTYRVQSPEWYIDVAESEDVIKLARDQSMMQAEMLNSIWELRKLIAQSLKLDAYDSIRDVSQTGLMSR</sequence>